<dbReference type="InterPro" id="IPR043130">
    <property type="entry name" value="CDP-OH_PTrfase_TM_dom"/>
</dbReference>
<dbReference type="GO" id="GO:0016740">
    <property type="term" value="F:transferase activity"/>
    <property type="evidence" value="ECO:0007669"/>
    <property type="project" value="UniProtKB-KW"/>
</dbReference>
<keyword evidence="4" id="KW-1133">Transmembrane helix</keyword>
<comment type="caution">
    <text evidence="5">The sequence shown here is derived from an EMBL/GenBank/DDBJ whole genome shotgun (WGS) entry which is preliminary data.</text>
</comment>
<evidence type="ECO:0000256" key="4">
    <source>
        <dbReference type="SAM" id="Phobius"/>
    </source>
</evidence>
<feature type="transmembrane region" description="Helical" evidence="4">
    <location>
        <begin position="122"/>
        <end position="140"/>
    </location>
</feature>
<organism evidence="5 6">
    <name type="scientific">Methanimicrococcus hacksteinii</name>
    <dbReference type="NCBI Taxonomy" id="3028293"/>
    <lineage>
        <taxon>Archaea</taxon>
        <taxon>Methanobacteriati</taxon>
        <taxon>Methanobacteriota</taxon>
        <taxon>Stenosarchaea group</taxon>
        <taxon>Methanomicrobia</taxon>
        <taxon>Methanosarcinales</taxon>
        <taxon>Methanosarcinaceae</taxon>
        <taxon>Methanimicrococcus</taxon>
    </lineage>
</organism>
<comment type="similarity">
    <text evidence="2">Belongs to the CDP-alcohol phosphatidyltransferase class-I family.</text>
</comment>
<protein>
    <submittedName>
        <fullName evidence="5">Phosphatidylinositol phosphate synthase</fullName>
        <ecNumber evidence="5">2.7.8.-</ecNumber>
    </submittedName>
</protein>
<dbReference type="EMBL" id="JAWDKC010000022">
    <property type="protein sequence ID" value="MDV0445803.1"/>
    <property type="molecule type" value="Genomic_DNA"/>
</dbReference>
<keyword evidence="1 2" id="KW-0808">Transferase</keyword>
<name>A0ABU3VQW5_9EURY</name>
<dbReference type="EC" id="2.7.8.-" evidence="5"/>
<feature type="transmembrane region" description="Helical" evidence="4">
    <location>
        <begin position="161"/>
        <end position="178"/>
    </location>
</feature>
<evidence type="ECO:0000313" key="5">
    <source>
        <dbReference type="EMBL" id="MDV0445803.1"/>
    </source>
</evidence>
<keyword evidence="4" id="KW-0472">Membrane</keyword>
<reference evidence="5 6" key="1">
    <citation type="submission" date="2023-06" db="EMBL/GenBank/DDBJ databases">
        <title>Genome sequence of Methanimicrococcus sp. At1.</title>
        <authorList>
            <person name="Protasov E."/>
            <person name="Platt K."/>
            <person name="Poehlein A."/>
            <person name="Daniel R."/>
            <person name="Brune A."/>
        </authorList>
    </citation>
    <scope>NUCLEOTIDE SEQUENCE [LARGE SCALE GENOMIC DNA]</scope>
    <source>
        <strain evidence="5 6">At1</strain>
    </source>
</reference>
<feature type="transmembrane region" description="Helical" evidence="4">
    <location>
        <begin position="61"/>
        <end position="85"/>
    </location>
</feature>
<feature type="transmembrane region" description="Helical" evidence="4">
    <location>
        <begin position="184"/>
        <end position="206"/>
    </location>
</feature>
<evidence type="ECO:0000256" key="3">
    <source>
        <dbReference type="SAM" id="MobiDB-lite"/>
    </source>
</evidence>
<feature type="transmembrane region" description="Helical" evidence="4">
    <location>
        <begin position="30"/>
        <end position="49"/>
    </location>
</feature>
<dbReference type="RefSeq" id="WP_318786230.1">
    <property type="nucleotide sequence ID" value="NZ_JAWDKC010000022.1"/>
</dbReference>
<accession>A0ABU3VQW5</accession>
<dbReference type="InterPro" id="IPR000462">
    <property type="entry name" value="CDP-OH_P_trans"/>
</dbReference>
<dbReference type="Gene3D" id="1.20.120.1760">
    <property type="match status" value="1"/>
</dbReference>
<dbReference type="Pfam" id="PF01066">
    <property type="entry name" value="CDP-OH_P_transf"/>
    <property type="match status" value="1"/>
</dbReference>
<evidence type="ECO:0000313" key="6">
    <source>
        <dbReference type="Proteomes" id="UP001272052"/>
    </source>
</evidence>
<dbReference type="InterPro" id="IPR048254">
    <property type="entry name" value="CDP_ALCOHOL_P_TRANSF_CS"/>
</dbReference>
<dbReference type="PROSITE" id="PS00379">
    <property type="entry name" value="CDP_ALCOHOL_P_TRANSF"/>
    <property type="match status" value="1"/>
</dbReference>
<keyword evidence="6" id="KW-1185">Reference proteome</keyword>
<feature type="region of interest" description="Disordered" evidence="3">
    <location>
        <begin position="226"/>
        <end position="249"/>
    </location>
</feature>
<keyword evidence="4" id="KW-0812">Transmembrane</keyword>
<dbReference type="Proteomes" id="UP001272052">
    <property type="component" value="Unassembled WGS sequence"/>
</dbReference>
<evidence type="ECO:0000256" key="1">
    <source>
        <dbReference type="ARBA" id="ARBA00022679"/>
    </source>
</evidence>
<proteinExistence type="inferred from homology"/>
<gene>
    <name evidence="5" type="primary">pgsA1</name>
    <name evidence="5" type="ORF">MmiAt1_13990</name>
</gene>
<evidence type="ECO:0000256" key="2">
    <source>
        <dbReference type="RuleBase" id="RU003750"/>
    </source>
</evidence>
<sequence>MAANSLRPYVAETIVDPIAKIFIKIGISPNTLSIISFIFSILAGIFYYFAGDDYFGFSAPYYFLLVAAICVLVNSGLDALDGAVARLRGIAGKKGDFLDHVIDRYADVFIISGIIFGGFCPWWIGFIALAGVLLTSYLGTQAQAMDIGRYYGGIMGRADRLIIILAASFLDFGYIGFYKTAASVWGFQFLGWAMIIIAVGSHITAFQRIYHIWKALDREDKIEKAGIENEKATPEETRTGKAEKAEADA</sequence>